<comment type="caution">
    <text evidence="3">The sequence shown here is derived from an EMBL/GenBank/DDBJ whole genome shotgun (WGS) entry which is preliminary data.</text>
</comment>
<dbReference type="eggNOG" id="COG4409">
    <property type="taxonomic scope" value="Bacteria"/>
</dbReference>
<feature type="domain" description="DUF4185" evidence="2">
    <location>
        <begin position="109"/>
        <end position="452"/>
    </location>
</feature>
<accession>K6WV88</accession>
<gene>
    <name evidence="3" type="ORF">GORHZ_104_00030</name>
</gene>
<keyword evidence="1" id="KW-0732">Signal</keyword>
<dbReference type="OrthoDB" id="284233at2"/>
<dbReference type="Proteomes" id="UP000008363">
    <property type="component" value="Unassembled WGS sequence"/>
</dbReference>
<sequence>MSLRAVAVRGVVCGLVAAAALGANGLGAGRADASPCGNLGTGSSALPDLGSAGSSGSSALPDLGSSGSSGSLGSLGSLGSIPGLGPQGPLPPYVTASTRAVAWVTGPLSINLTFNRFGITGTDLGIGWDNGRGQTLMAFGDTFGDCNKFGQQWRHNVLLRTNDTRYDDGIFIPNGVAGDQNSGTVIAAGEPNFAQEIIPSLGLDNVEVTTVPTAAIALPGPYGFRQYINFMSVRSWGSAGHWVTNFSAVAYSDDNGQTWTTDQSTIRINAPVTLAVPQALPEVEYNNGKFQQNAYVRGHSGSGDDGDYIYQFGTPNGRYGAAFLARFKPEDILDLTRYQYWAGSAQGWIDDIHDVPDDGSAIVVPAPVTELSVAWSPYLGKYVMLDGDNGIRVRTADHPQGPWSAPRYLVVPNTVVLYGPMMLPRSPALTEDSKYLYFNASRWSDYNVMVVRTDLSRVPGLK</sequence>
<evidence type="ECO:0000259" key="2">
    <source>
        <dbReference type="Pfam" id="PF13810"/>
    </source>
</evidence>
<evidence type="ECO:0000313" key="4">
    <source>
        <dbReference type="Proteomes" id="UP000008363"/>
    </source>
</evidence>
<reference evidence="3 4" key="1">
    <citation type="submission" date="2012-08" db="EMBL/GenBank/DDBJ databases">
        <title>Whole genome shotgun sequence of Gordonia rhizosphera NBRC 16068.</title>
        <authorList>
            <person name="Takarada H."/>
            <person name="Isaki S."/>
            <person name="Hosoyama A."/>
            <person name="Tsuchikane K."/>
            <person name="Katsumata H."/>
            <person name="Baba S."/>
            <person name="Ohji S."/>
            <person name="Yamazaki S."/>
            <person name="Fujita N."/>
        </authorList>
    </citation>
    <scope>NUCLEOTIDE SEQUENCE [LARGE SCALE GENOMIC DNA]</scope>
    <source>
        <strain evidence="3 4">NBRC 16068</strain>
    </source>
</reference>
<name>K6WV88_9ACTN</name>
<feature type="chain" id="PRO_5039228449" description="DUF4185 domain-containing protein" evidence="1">
    <location>
        <begin position="23"/>
        <end position="462"/>
    </location>
</feature>
<feature type="signal peptide" evidence="1">
    <location>
        <begin position="1"/>
        <end position="22"/>
    </location>
</feature>
<evidence type="ECO:0000313" key="3">
    <source>
        <dbReference type="EMBL" id="GAB90474.1"/>
    </source>
</evidence>
<dbReference type="STRING" id="1108045.GORHZ_104_00030"/>
<evidence type="ECO:0000256" key="1">
    <source>
        <dbReference type="SAM" id="SignalP"/>
    </source>
</evidence>
<dbReference type="AlphaFoldDB" id="K6WV88"/>
<keyword evidence="4" id="KW-1185">Reference proteome</keyword>
<proteinExistence type="predicted"/>
<dbReference type="RefSeq" id="WP_006333281.1">
    <property type="nucleotide sequence ID" value="NZ_BAHC01000104.1"/>
</dbReference>
<organism evidence="3 4">
    <name type="scientific">Gordonia rhizosphera NBRC 16068</name>
    <dbReference type="NCBI Taxonomy" id="1108045"/>
    <lineage>
        <taxon>Bacteria</taxon>
        <taxon>Bacillati</taxon>
        <taxon>Actinomycetota</taxon>
        <taxon>Actinomycetes</taxon>
        <taxon>Mycobacteriales</taxon>
        <taxon>Gordoniaceae</taxon>
        <taxon>Gordonia</taxon>
    </lineage>
</organism>
<dbReference type="Pfam" id="PF13810">
    <property type="entry name" value="DUF4185"/>
    <property type="match status" value="1"/>
</dbReference>
<dbReference type="EMBL" id="BAHC01000104">
    <property type="protein sequence ID" value="GAB90474.1"/>
    <property type="molecule type" value="Genomic_DNA"/>
</dbReference>
<protein>
    <recommendedName>
        <fullName evidence="2">DUF4185 domain-containing protein</fullName>
    </recommendedName>
</protein>
<dbReference type="InterPro" id="IPR025442">
    <property type="entry name" value="DUF4185"/>
</dbReference>